<keyword evidence="3" id="KW-1185">Reference proteome</keyword>
<dbReference type="RefSeq" id="WP_184382011.1">
    <property type="nucleotide sequence ID" value="NZ_JACIDJ010000001.1"/>
</dbReference>
<dbReference type="InterPro" id="IPR012338">
    <property type="entry name" value="Beta-lactam/transpept-like"/>
</dbReference>
<dbReference type="AlphaFoldDB" id="A0A840A524"/>
<dbReference type="SUPFAM" id="SSF56601">
    <property type="entry name" value="beta-lactamase/transpeptidase-like"/>
    <property type="match status" value="1"/>
</dbReference>
<evidence type="ECO:0000313" key="2">
    <source>
        <dbReference type="EMBL" id="MBB3897068.1"/>
    </source>
</evidence>
<dbReference type="PANTHER" id="PTHR46825:SF9">
    <property type="entry name" value="BETA-LACTAMASE-RELATED DOMAIN-CONTAINING PROTEIN"/>
    <property type="match status" value="1"/>
</dbReference>
<gene>
    <name evidence="2" type="ORF">GGQ83_000494</name>
</gene>
<accession>A0A840A524</accession>
<evidence type="ECO:0000313" key="3">
    <source>
        <dbReference type="Proteomes" id="UP000553193"/>
    </source>
</evidence>
<dbReference type="Pfam" id="PF00144">
    <property type="entry name" value="Beta-lactamase"/>
    <property type="match status" value="1"/>
</dbReference>
<dbReference type="InterPro" id="IPR050491">
    <property type="entry name" value="AmpC-like"/>
</dbReference>
<organism evidence="2 3">
    <name type="scientific">Roseococcus suduntuyensis</name>
    <dbReference type="NCBI Taxonomy" id="455361"/>
    <lineage>
        <taxon>Bacteria</taxon>
        <taxon>Pseudomonadati</taxon>
        <taxon>Pseudomonadota</taxon>
        <taxon>Alphaproteobacteria</taxon>
        <taxon>Acetobacterales</taxon>
        <taxon>Roseomonadaceae</taxon>
        <taxon>Roseococcus</taxon>
    </lineage>
</organism>
<sequence>MRDLDLLRLERRVGQMLVPLVETPGATVGVSRDGMLLLRRSAGLASLELHAPIGIPTTFRIASVSKQFTCAAILMLARDGLLRLDDTLGSHLPWLPAALGAVTLDQAMRNAGGLRDVLELARLGGADLATPVTEVELDALIARQEGLNFAPNTRFLYSNTGFRLLGQVVERVARQSLAVFLERRIFGPLGMTRTRHTPDLAVPVPGLATGYLPDGAGGWRRAPHGFPLGGEGGLVSGVEDLALWARCLSLGSLQSELEGMIEETAPFANGAMNRYARGLEVENWRGIQTVSHGGLWPGYKTAFLRVPERRLTVIVITNNASLDPHHMALQVLEAALQGDPALRPPPPHIPSDGMAGTWLCEEAGLSLDIAADLQARMHGVSFTLIPGEDGRFVARRGAFPFHVAPPRDGVLEVEMDAGQVLRFRRAEAAPLPALDGDWHCAELGARWCIEGEALHAHGPLRNAGPWRLSALSPRHLRVHMPSVLFEGWADAVLAADGRSLVVNTARTRGLVFERR</sequence>
<dbReference type="PANTHER" id="PTHR46825">
    <property type="entry name" value="D-ALANYL-D-ALANINE-CARBOXYPEPTIDASE/ENDOPEPTIDASE AMPH"/>
    <property type="match status" value="1"/>
</dbReference>
<protein>
    <submittedName>
        <fullName evidence="2">CubicO group peptidase (Beta-lactamase class C family)</fullName>
    </submittedName>
</protein>
<dbReference type="Proteomes" id="UP000553193">
    <property type="component" value="Unassembled WGS sequence"/>
</dbReference>
<proteinExistence type="predicted"/>
<feature type="domain" description="Beta-lactamase-related" evidence="1">
    <location>
        <begin position="16"/>
        <end position="326"/>
    </location>
</feature>
<reference evidence="2 3" key="1">
    <citation type="submission" date="2020-08" db="EMBL/GenBank/DDBJ databases">
        <title>Genomic Encyclopedia of Type Strains, Phase IV (KMG-IV): sequencing the most valuable type-strain genomes for metagenomic binning, comparative biology and taxonomic classification.</title>
        <authorList>
            <person name="Goeker M."/>
        </authorList>
    </citation>
    <scope>NUCLEOTIDE SEQUENCE [LARGE SCALE GENOMIC DNA]</scope>
    <source>
        <strain evidence="2 3">DSM 19979</strain>
    </source>
</reference>
<name>A0A840A524_9PROT</name>
<comment type="caution">
    <text evidence="2">The sequence shown here is derived from an EMBL/GenBank/DDBJ whole genome shotgun (WGS) entry which is preliminary data.</text>
</comment>
<evidence type="ECO:0000259" key="1">
    <source>
        <dbReference type="Pfam" id="PF00144"/>
    </source>
</evidence>
<dbReference type="EMBL" id="JACIDJ010000001">
    <property type="protein sequence ID" value="MBB3897068.1"/>
    <property type="molecule type" value="Genomic_DNA"/>
</dbReference>
<dbReference type="Gene3D" id="3.40.710.10">
    <property type="entry name" value="DD-peptidase/beta-lactamase superfamily"/>
    <property type="match status" value="1"/>
</dbReference>
<dbReference type="InterPro" id="IPR001466">
    <property type="entry name" value="Beta-lactam-related"/>
</dbReference>